<dbReference type="InterPro" id="IPR029016">
    <property type="entry name" value="GAF-like_dom_sf"/>
</dbReference>
<dbReference type="CDD" id="cd00130">
    <property type="entry name" value="PAS"/>
    <property type="match status" value="6"/>
</dbReference>
<feature type="domain" description="PAC" evidence="11">
    <location>
        <begin position="384"/>
        <end position="437"/>
    </location>
</feature>
<dbReference type="SMART" id="SM00388">
    <property type="entry name" value="HisKA"/>
    <property type="match status" value="1"/>
</dbReference>
<proteinExistence type="predicted"/>
<keyword evidence="4" id="KW-0808">Transferase</keyword>
<dbReference type="SMART" id="SM00387">
    <property type="entry name" value="HATPase_c"/>
    <property type="match status" value="1"/>
</dbReference>
<dbReference type="SMART" id="SM00091">
    <property type="entry name" value="PAS"/>
    <property type="match status" value="6"/>
</dbReference>
<dbReference type="InterPro" id="IPR000014">
    <property type="entry name" value="PAS"/>
</dbReference>
<dbReference type="NCBIfam" id="TIGR00229">
    <property type="entry name" value="sensory_box"/>
    <property type="match status" value="6"/>
</dbReference>
<dbReference type="InterPro" id="IPR035965">
    <property type="entry name" value="PAS-like_dom_sf"/>
</dbReference>
<dbReference type="Gene3D" id="2.10.70.100">
    <property type="match status" value="2"/>
</dbReference>
<protein>
    <recommendedName>
        <fullName evidence="2">histidine kinase</fullName>
        <ecNumber evidence="2">2.7.13.3</ecNumber>
    </recommendedName>
</protein>
<feature type="coiled-coil region" evidence="7">
    <location>
        <begin position="984"/>
        <end position="1014"/>
    </location>
</feature>
<dbReference type="Gene3D" id="3.30.565.10">
    <property type="entry name" value="Histidine kinase-like ATPase, C-terminal domain"/>
    <property type="match status" value="1"/>
</dbReference>
<dbReference type="InterPro" id="IPR004358">
    <property type="entry name" value="Sig_transdc_His_kin-like_C"/>
</dbReference>
<gene>
    <name evidence="12" type="ORF">ENR15_13630</name>
</gene>
<dbReference type="AlphaFoldDB" id="A0A7C3VHM7"/>
<dbReference type="SUPFAM" id="SSF55785">
    <property type="entry name" value="PYP-like sensor domain (PAS domain)"/>
    <property type="match status" value="6"/>
</dbReference>
<dbReference type="EMBL" id="DSPX01000134">
    <property type="protein sequence ID" value="HGG01652.1"/>
    <property type="molecule type" value="Genomic_DNA"/>
</dbReference>
<dbReference type="PRINTS" id="PR00344">
    <property type="entry name" value="BCTRLSENSOR"/>
</dbReference>
<evidence type="ECO:0000256" key="6">
    <source>
        <dbReference type="ARBA" id="ARBA00023012"/>
    </source>
</evidence>
<comment type="caution">
    <text evidence="12">The sequence shown here is derived from an EMBL/GenBank/DDBJ whole genome shotgun (WGS) entry which is preliminary data.</text>
</comment>
<dbReference type="InterPro" id="IPR001610">
    <property type="entry name" value="PAC"/>
</dbReference>
<dbReference type="Pfam" id="PF13188">
    <property type="entry name" value="PAS_8"/>
    <property type="match status" value="1"/>
</dbReference>
<comment type="catalytic activity">
    <reaction evidence="1">
        <text>ATP + protein L-histidine = ADP + protein N-phospho-L-histidine.</text>
        <dbReference type="EC" id="2.7.13.3"/>
    </reaction>
</comment>
<dbReference type="InterPro" id="IPR013655">
    <property type="entry name" value="PAS_fold_3"/>
</dbReference>
<dbReference type="SUPFAM" id="SSF47384">
    <property type="entry name" value="Homodimeric domain of signal transducing histidine kinase"/>
    <property type="match status" value="1"/>
</dbReference>
<evidence type="ECO:0000313" key="12">
    <source>
        <dbReference type="EMBL" id="HGG01652.1"/>
    </source>
</evidence>
<evidence type="ECO:0000256" key="2">
    <source>
        <dbReference type="ARBA" id="ARBA00012438"/>
    </source>
</evidence>
<dbReference type="InterPro" id="IPR036097">
    <property type="entry name" value="HisK_dim/P_sf"/>
</dbReference>
<dbReference type="EC" id="2.7.13.3" evidence="2"/>
<dbReference type="Pfam" id="PF02518">
    <property type="entry name" value="HATPase_c"/>
    <property type="match status" value="1"/>
</dbReference>
<dbReference type="PROSITE" id="PS50112">
    <property type="entry name" value="PAS"/>
    <property type="match status" value="4"/>
</dbReference>
<name>A0A7C3VHM7_9CYAN</name>
<dbReference type="PROSITE" id="PS50109">
    <property type="entry name" value="HIS_KIN"/>
    <property type="match status" value="1"/>
</dbReference>
<accession>A0A7C3VHM7</accession>
<dbReference type="InterPro" id="IPR003661">
    <property type="entry name" value="HisK_dim/P_dom"/>
</dbReference>
<dbReference type="InterPro" id="IPR052162">
    <property type="entry name" value="Sensor_kinase/Photoreceptor"/>
</dbReference>
<dbReference type="SMART" id="SM00086">
    <property type="entry name" value="PAC"/>
    <property type="match status" value="6"/>
</dbReference>
<dbReference type="SUPFAM" id="SSF55781">
    <property type="entry name" value="GAF domain-like"/>
    <property type="match status" value="1"/>
</dbReference>
<sequence length="1275" mass="144807">MIFPSQIHSHSPHQPHIADSDSVTPVIAQDNHIFQALFTAALDAMLIVDDEGCYLDANPAACQLLGLGRQDLIGCCPSDFAASGFNFAPAWQQFLKQGQGRGEFRLIQPDGELREIEYAATANFIPHYHLLNLRDVTAYKRTEARVQTLENIRNQTVASPPPNHPDSREAMQKTDEERYRLQKIARHIPGVIYQFTLHSDGRINFPYASEGLREIYGVPPEAVREDGTKVLETIHPDDLPRVNQSILESAQQLTPWHCEYRVCHPDGRLLWLVGHSTPQGQPDGSTTWYGYIRDITAEKKVEQALRENHVRLQLALEAANIGTWDWNPQTSEVVFSRQWKAMLGYEEQEISGSVAEWESRVHPEDMQAIYGDIGQHIEGKTPIYQNEHRMQCKDGSYKWILDRGQVIERDEQGNPVRFIGIHYDISERKASELALQELTQQLQKAQEVAQLGHWSIDIAEQKLSWSEEVFRIFGMTPDQKEPTFTEHLQQIHPDDRAFLQARFAEALQGIPQNFDIRIVRADGEVRHINTRTEIQFHEGEVVRMFGTAMDITERVQVEATMRASEDKLRSLFDLSPLGISLNDMQGQFIEANAAALNIVGYHPEELNQLSYWDLTPSQYTDDEARQLESLATTGRYGPYQKEYIHKDGHRVPVELMGMLVTGADGQQYIWSIIADITERKQAEAQLQEISERLSLSLKSGAIGCWEWNIIENTLIWDERMYELYGVSKESDTRLVYDIWATGLHPDDRDASESLIRQTVLGQAEFDPEFRVVHPDGSIHSIQAFGLVLRNEEGNPQKMIGVNFDITERKQAEAQLQSLLNRTQLLNQISTEIRNSLELDTILQNAVHAIFAELKVDICTFGWYRPELETPMWEVVQECRHQDVPSWLGLFGLDGLDPLLDKILHQQIYRLDVNTTAPDEGVKAFCQQMGIRMYLGIPIHTIGGQIGAFDLGRIKDDRPWQYDELELLQSIGTQVAIAIQQAQLYQESQSKSQELQCAYRELQETQVQLIQAEKMSSLGQLVAGVAHEINNPVNFIYGNLTHTLEYADNLLELIQLYQDCYPDPPEAINDCCEDIDLPFLIEDFPKIITSMQNGASRIRDIVKSLRTFSRLDEADFKAVDVHENLDSTLVILQNRLNGRAGTPQINVVKQYGDLPLIECYIGLLNQVFMNLLVNAIEAIEDRQTREPADYTGIITITTGIEYNWLSISIRDNGSGISPEVKAKIFNPFFTTKPIGKGTGMGLSISYQIINQNHRGKLECASTLGGGTEFQIKLPLR</sequence>
<dbReference type="Gene3D" id="1.10.287.130">
    <property type="match status" value="1"/>
</dbReference>
<dbReference type="InterPro" id="IPR005467">
    <property type="entry name" value="His_kinase_dom"/>
</dbReference>
<feature type="domain" description="PAC" evidence="11">
    <location>
        <begin position="512"/>
        <end position="563"/>
    </location>
</feature>
<dbReference type="InterPro" id="IPR003018">
    <property type="entry name" value="GAF"/>
</dbReference>
<keyword evidence="7" id="KW-0175">Coiled coil</keyword>
<evidence type="ECO:0000256" key="4">
    <source>
        <dbReference type="ARBA" id="ARBA00022679"/>
    </source>
</evidence>
<dbReference type="PANTHER" id="PTHR43304:SF1">
    <property type="entry name" value="PAC DOMAIN-CONTAINING PROTEIN"/>
    <property type="match status" value="1"/>
</dbReference>
<feature type="domain" description="PAS" evidence="10">
    <location>
        <begin position="564"/>
        <end position="606"/>
    </location>
</feature>
<evidence type="ECO:0000256" key="1">
    <source>
        <dbReference type="ARBA" id="ARBA00000085"/>
    </source>
</evidence>
<evidence type="ECO:0000256" key="8">
    <source>
        <dbReference type="SAM" id="MobiDB-lite"/>
    </source>
</evidence>
<keyword evidence="6" id="KW-0902">Two-component regulatory system</keyword>
<feature type="domain" description="PAS" evidence="10">
    <location>
        <begin position="30"/>
        <end position="74"/>
    </location>
</feature>
<dbReference type="SUPFAM" id="SSF55874">
    <property type="entry name" value="ATPase domain of HSP90 chaperone/DNA topoisomerase II/histidine kinase"/>
    <property type="match status" value="1"/>
</dbReference>
<dbReference type="Gene3D" id="3.30.450.40">
    <property type="match status" value="1"/>
</dbReference>
<evidence type="ECO:0000256" key="7">
    <source>
        <dbReference type="SAM" id="Coils"/>
    </source>
</evidence>
<feature type="domain" description="PAC" evidence="11">
    <location>
        <begin position="256"/>
        <end position="307"/>
    </location>
</feature>
<dbReference type="CDD" id="cd00082">
    <property type="entry name" value="HisKA"/>
    <property type="match status" value="1"/>
</dbReference>
<dbReference type="GO" id="GO:0000155">
    <property type="term" value="F:phosphorelay sensor kinase activity"/>
    <property type="evidence" value="ECO:0007669"/>
    <property type="project" value="InterPro"/>
</dbReference>
<dbReference type="PANTHER" id="PTHR43304">
    <property type="entry name" value="PHYTOCHROME-LIKE PROTEIN CPH1"/>
    <property type="match status" value="1"/>
</dbReference>
<feature type="region of interest" description="Disordered" evidence="8">
    <location>
        <begin position="155"/>
        <end position="175"/>
    </location>
</feature>
<dbReference type="InterPro" id="IPR036890">
    <property type="entry name" value="HATPase_C_sf"/>
</dbReference>
<feature type="domain" description="PAS" evidence="10">
    <location>
        <begin position="308"/>
        <end position="380"/>
    </location>
</feature>
<feature type="domain" description="PAS" evidence="10">
    <location>
        <begin position="195"/>
        <end position="254"/>
    </location>
</feature>
<feature type="domain" description="PAC" evidence="11">
    <location>
        <begin position="765"/>
        <end position="817"/>
    </location>
</feature>
<dbReference type="Gene3D" id="3.30.450.20">
    <property type="entry name" value="PAS domain"/>
    <property type="match status" value="6"/>
</dbReference>
<feature type="compositionally biased region" description="Basic and acidic residues" evidence="8">
    <location>
        <begin position="165"/>
        <end position="175"/>
    </location>
</feature>
<dbReference type="InterPro" id="IPR000700">
    <property type="entry name" value="PAS-assoc_C"/>
</dbReference>
<dbReference type="PROSITE" id="PS50113">
    <property type="entry name" value="PAC"/>
    <property type="match status" value="5"/>
</dbReference>
<organism evidence="12">
    <name type="scientific">Planktothricoides sp. SpSt-374</name>
    <dbReference type="NCBI Taxonomy" id="2282167"/>
    <lineage>
        <taxon>Bacteria</taxon>
        <taxon>Bacillati</taxon>
        <taxon>Cyanobacteriota</taxon>
        <taxon>Cyanophyceae</taxon>
        <taxon>Oscillatoriophycideae</taxon>
        <taxon>Oscillatoriales</taxon>
        <taxon>Oscillatoriaceae</taxon>
        <taxon>Planktothricoides</taxon>
    </lineage>
</organism>
<evidence type="ECO:0000259" key="10">
    <source>
        <dbReference type="PROSITE" id="PS50112"/>
    </source>
</evidence>
<dbReference type="Pfam" id="PF13426">
    <property type="entry name" value="PAS_9"/>
    <property type="match status" value="1"/>
</dbReference>
<dbReference type="Pfam" id="PF08447">
    <property type="entry name" value="PAS_3"/>
    <property type="match status" value="4"/>
</dbReference>
<dbReference type="SMART" id="SM00065">
    <property type="entry name" value="GAF"/>
    <property type="match status" value="1"/>
</dbReference>
<feature type="domain" description="PAC" evidence="11">
    <location>
        <begin position="637"/>
        <end position="688"/>
    </location>
</feature>
<keyword evidence="5" id="KW-0418">Kinase</keyword>
<keyword evidence="3" id="KW-0597">Phosphoprotein</keyword>
<dbReference type="InterPro" id="IPR003594">
    <property type="entry name" value="HATPase_dom"/>
</dbReference>
<feature type="domain" description="Histidine kinase" evidence="9">
    <location>
        <begin position="1023"/>
        <end position="1275"/>
    </location>
</feature>
<evidence type="ECO:0000256" key="5">
    <source>
        <dbReference type="ARBA" id="ARBA00022777"/>
    </source>
</evidence>
<evidence type="ECO:0000259" key="9">
    <source>
        <dbReference type="PROSITE" id="PS50109"/>
    </source>
</evidence>
<evidence type="ECO:0000256" key="3">
    <source>
        <dbReference type="ARBA" id="ARBA00022553"/>
    </source>
</evidence>
<evidence type="ECO:0000259" key="11">
    <source>
        <dbReference type="PROSITE" id="PS50113"/>
    </source>
</evidence>
<reference evidence="12" key="1">
    <citation type="journal article" date="2020" name="mSystems">
        <title>Genome- and Community-Level Interaction Insights into Carbon Utilization and Element Cycling Functions of Hydrothermarchaeota in Hydrothermal Sediment.</title>
        <authorList>
            <person name="Zhou Z."/>
            <person name="Liu Y."/>
            <person name="Xu W."/>
            <person name="Pan J."/>
            <person name="Luo Z.H."/>
            <person name="Li M."/>
        </authorList>
    </citation>
    <scope>NUCLEOTIDE SEQUENCE [LARGE SCALE GENOMIC DNA]</scope>
    <source>
        <strain evidence="12">SpSt-374</strain>
    </source>
</reference>
<dbReference type="Pfam" id="PF01590">
    <property type="entry name" value="GAF"/>
    <property type="match status" value="1"/>
</dbReference>